<comment type="caution">
    <text evidence="3">The sequence shown here is derived from an EMBL/GenBank/DDBJ whole genome shotgun (WGS) entry which is preliminary data.</text>
</comment>
<feature type="transmembrane region" description="Helical" evidence="1">
    <location>
        <begin position="31"/>
        <end position="58"/>
    </location>
</feature>
<dbReference type="OrthoDB" id="3263055at2759"/>
<dbReference type="PANTHER" id="PTHR40465">
    <property type="entry name" value="CHROMOSOME 1, WHOLE GENOME SHOTGUN SEQUENCE"/>
    <property type="match status" value="1"/>
</dbReference>
<name>A0A9P7RQH8_9AGAR</name>
<dbReference type="InterPro" id="IPR045339">
    <property type="entry name" value="DUF6534"/>
</dbReference>
<keyword evidence="1" id="KW-1133">Transmembrane helix</keyword>
<keyword evidence="1" id="KW-0472">Membrane</keyword>
<dbReference type="KEGG" id="more:E1B28_013205"/>
<feature type="transmembrane region" description="Helical" evidence="1">
    <location>
        <begin position="105"/>
        <end position="128"/>
    </location>
</feature>
<accession>A0A9P7RQH8</accession>
<sequence>MALPFSLYLTTVAEGQGQSLDIPVKQMHQTMGAVLIGVIVASFLYGISFIQAYIYYFITPSRDRWPLKTLVGAVILFDTIHQILVSHTIYTYVIVNYGKPLTLGVAVWSLLAEVLFNGFTGFLVQSFLTRRVWRLSKKNYYLAAPAFFLVFAEFGCIIAFGIKALVSVKTFEDLGTMKWLSVLVNALAAAGDVYITASLSYLLQGSRTGFQRSDAMIRKLINYAVNTGLLTTCTAIASLISILAAPNTFIYIAFFFAIGRLYANSLLCTLNARPLIRQVGEEWNSTNSNMFGNNLGTTPSSRLTHNGVTVHIDTMQKFDADFDRAEKGGSVDEMEMSPIGKSSGDMVHESLEEIHEHRKISHVGHGRNFCNKEDDIDAERTSVVRPPKCLIRTT</sequence>
<dbReference type="EMBL" id="CM032189">
    <property type="protein sequence ID" value="KAG7087223.1"/>
    <property type="molecule type" value="Genomic_DNA"/>
</dbReference>
<evidence type="ECO:0000256" key="1">
    <source>
        <dbReference type="SAM" id="Phobius"/>
    </source>
</evidence>
<gene>
    <name evidence="3" type="ORF">E1B28_013205</name>
</gene>
<feature type="transmembrane region" description="Helical" evidence="1">
    <location>
        <begin position="70"/>
        <end position="93"/>
    </location>
</feature>
<reference evidence="3" key="1">
    <citation type="journal article" date="2021" name="Genome Biol. Evol.">
        <title>The assembled and annotated genome of the fairy-ring fungus Marasmius oreades.</title>
        <authorList>
            <person name="Hiltunen M."/>
            <person name="Ament-Velasquez S.L."/>
            <person name="Johannesson H."/>
        </authorList>
    </citation>
    <scope>NUCLEOTIDE SEQUENCE</scope>
    <source>
        <strain evidence="3">03SP1</strain>
    </source>
</reference>
<dbReference type="RefSeq" id="XP_043003694.1">
    <property type="nucleotide sequence ID" value="XM_043158349.1"/>
</dbReference>
<feature type="domain" description="DUF6534" evidence="2">
    <location>
        <begin position="188"/>
        <end position="273"/>
    </location>
</feature>
<evidence type="ECO:0000313" key="4">
    <source>
        <dbReference type="Proteomes" id="UP001049176"/>
    </source>
</evidence>
<dbReference type="Proteomes" id="UP001049176">
    <property type="component" value="Chromosome 9"/>
</dbReference>
<dbReference type="AlphaFoldDB" id="A0A9P7RQH8"/>
<dbReference type="GeneID" id="66082280"/>
<dbReference type="Pfam" id="PF20152">
    <property type="entry name" value="DUF6534"/>
    <property type="match status" value="1"/>
</dbReference>
<keyword evidence="1" id="KW-0812">Transmembrane</keyword>
<evidence type="ECO:0000313" key="3">
    <source>
        <dbReference type="EMBL" id="KAG7087223.1"/>
    </source>
</evidence>
<keyword evidence="4" id="KW-1185">Reference proteome</keyword>
<dbReference type="PANTHER" id="PTHR40465:SF1">
    <property type="entry name" value="DUF6534 DOMAIN-CONTAINING PROTEIN"/>
    <property type="match status" value="1"/>
</dbReference>
<proteinExistence type="predicted"/>
<feature type="transmembrane region" description="Helical" evidence="1">
    <location>
        <begin position="182"/>
        <end position="203"/>
    </location>
</feature>
<feature type="transmembrane region" description="Helical" evidence="1">
    <location>
        <begin position="223"/>
        <end position="243"/>
    </location>
</feature>
<organism evidence="3 4">
    <name type="scientific">Marasmius oreades</name>
    <name type="common">fairy-ring Marasmius</name>
    <dbReference type="NCBI Taxonomy" id="181124"/>
    <lineage>
        <taxon>Eukaryota</taxon>
        <taxon>Fungi</taxon>
        <taxon>Dikarya</taxon>
        <taxon>Basidiomycota</taxon>
        <taxon>Agaricomycotina</taxon>
        <taxon>Agaricomycetes</taxon>
        <taxon>Agaricomycetidae</taxon>
        <taxon>Agaricales</taxon>
        <taxon>Marasmiineae</taxon>
        <taxon>Marasmiaceae</taxon>
        <taxon>Marasmius</taxon>
    </lineage>
</organism>
<evidence type="ECO:0000259" key="2">
    <source>
        <dbReference type="Pfam" id="PF20152"/>
    </source>
</evidence>
<feature type="transmembrane region" description="Helical" evidence="1">
    <location>
        <begin position="140"/>
        <end position="162"/>
    </location>
</feature>
<protein>
    <recommendedName>
        <fullName evidence="2">DUF6534 domain-containing protein</fullName>
    </recommendedName>
</protein>
<feature type="transmembrane region" description="Helical" evidence="1">
    <location>
        <begin position="249"/>
        <end position="270"/>
    </location>
</feature>